<keyword evidence="4" id="KW-0479">Metal-binding</keyword>
<keyword evidence="3" id="KW-0349">Heme</keyword>
<evidence type="ECO:0000313" key="7">
    <source>
        <dbReference type="EMBL" id="CAF9911567.1"/>
    </source>
</evidence>
<keyword evidence="5" id="KW-0408">Iron</keyword>
<dbReference type="PRINTS" id="PR00463">
    <property type="entry name" value="EP450I"/>
</dbReference>
<dbReference type="Proteomes" id="UP000664203">
    <property type="component" value="Unassembled WGS sequence"/>
</dbReference>
<dbReference type="GO" id="GO:0004497">
    <property type="term" value="F:monooxygenase activity"/>
    <property type="evidence" value="ECO:0007669"/>
    <property type="project" value="InterPro"/>
</dbReference>
<evidence type="ECO:0000256" key="3">
    <source>
        <dbReference type="ARBA" id="ARBA00022617"/>
    </source>
</evidence>
<keyword evidence="6" id="KW-1133">Transmembrane helix</keyword>
<dbReference type="EMBL" id="CAJPDR010000049">
    <property type="protein sequence ID" value="CAF9911567.1"/>
    <property type="molecule type" value="Genomic_DNA"/>
</dbReference>
<evidence type="ECO:0000256" key="6">
    <source>
        <dbReference type="SAM" id="Phobius"/>
    </source>
</evidence>
<protein>
    <recommendedName>
        <fullName evidence="9">Cytochrome P450</fullName>
    </recommendedName>
</protein>
<dbReference type="Gene3D" id="1.10.630.10">
    <property type="entry name" value="Cytochrome P450"/>
    <property type="match status" value="1"/>
</dbReference>
<keyword evidence="8" id="KW-1185">Reference proteome</keyword>
<feature type="transmembrane region" description="Helical" evidence="6">
    <location>
        <begin position="12"/>
        <end position="35"/>
    </location>
</feature>
<keyword evidence="6" id="KW-0472">Membrane</keyword>
<comment type="caution">
    <text evidence="7">The sequence shown here is derived from an EMBL/GenBank/DDBJ whole genome shotgun (WGS) entry which is preliminary data.</text>
</comment>
<accession>A0A8H3EWH6</accession>
<evidence type="ECO:0000256" key="1">
    <source>
        <dbReference type="ARBA" id="ARBA00001971"/>
    </source>
</evidence>
<name>A0A8H3EWH6_9LECA</name>
<evidence type="ECO:0008006" key="9">
    <source>
        <dbReference type="Google" id="ProtNLM"/>
    </source>
</evidence>
<evidence type="ECO:0000256" key="4">
    <source>
        <dbReference type="ARBA" id="ARBA00022723"/>
    </source>
</evidence>
<proteinExistence type="inferred from homology"/>
<dbReference type="PANTHER" id="PTHR24305:SF210">
    <property type="entry name" value="CYTOCHROME P450 MONOOXYGENASE ASQL-RELATED"/>
    <property type="match status" value="1"/>
</dbReference>
<dbReference type="OrthoDB" id="1470350at2759"/>
<dbReference type="InterPro" id="IPR002401">
    <property type="entry name" value="Cyt_P450_E_grp-I"/>
</dbReference>
<sequence length="391" mass="43954">MAVIDLTPSYSHGLWILSLTLIVYILNLAIHRLLFSALARFPGPRLWALTRLPYVISLLRGNLAQDIRQIHEEYGDAVRVAPNEVSFATPDAWRDVHTTRSCQRPFPKNPLWYQPPPGQVFSLPTTPNYTDHARMRGLLKGAFTERALQDQESVIQSYVDLLISSLHDKASSGVSVDMVDWFNYTTFDIVGDLGFGEPFDCLGNSAYHPWVSMIFDSLRVYVLAAATRYYPLVEIILMRLVPKKVRENAQDHHQLSVDKVYRRLNLEKQRHDFMTPIIELNTDMQIMSLAEIESTFSLLVVAGSETTATTLSGITNHLIQNPSVMQSLVSEIRGAFKAEKDITMESLRHLPYLGAVISEGLRICNPIPMGLPRLVPTGGDTVCGHWLPGNV</sequence>
<dbReference type="Pfam" id="PF00067">
    <property type="entry name" value="p450"/>
    <property type="match status" value="1"/>
</dbReference>
<dbReference type="InterPro" id="IPR050121">
    <property type="entry name" value="Cytochrome_P450_monoxygenase"/>
</dbReference>
<comment type="similarity">
    <text evidence="2">Belongs to the cytochrome P450 family.</text>
</comment>
<dbReference type="InterPro" id="IPR036396">
    <property type="entry name" value="Cyt_P450_sf"/>
</dbReference>
<dbReference type="CDD" id="cd11058">
    <property type="entry name" value="CYP60B-like"/>
    <property type="match status" value="1"/>
</dbReference>
<keyword evidence="6" id="KW-0812">Transmembrane</keyword>
<dbReference type="GO" id="GO:0005506">
    <property type="term" value="F:iron ion binding"/>
    <property type="evidence" value="ECO:0007669"/>
    <property type="project" value="InterPro"/>
</dbReference>
<gene>
    <name evidence="7" type="ORF">ALECFALPRED_007397</name>
</gene>
<organism evidence="7 8">
    <name type="scientific">Alectoria fallacina</name>
    <dbReference type="NCBI Taxonomy" id="1903189"/>
    <lineage>
        <taxon>Eukaryota</taxon>
        <taxon>Fungi</taxon>
        <taxon>Dikarya</taxon>
        <taxon>Ascomycota</taxon>
        <taxon>Pezizomycotina</taxon>
        <taxon>Lecanoromycetes</taxon>
        <taxon>OSLEUM clade</taxon>
        <taxon>Lecanoromycetidae</taxon>
        <taxon>Lecanorales</taxon>
        <taxon>Lecanorineae</taxon>
        <taxon>Parmeliaceae</taxon>
        <taxon>Alectoria</taxon>
    </lineage>
</organism>
<evidence type="ECO:0000313" key="8">
    <source>
        <dbReference type="Proteomes" id="UP000664203"/>
    </source>
</evidence>
<dbReference type="GO" id="GO:0016705">
    <property type="term" value="F:oxidoreductase activity, acting on paired donors, with incorporation or reduction of molecular oxygen"/>
    <property type="evidence" value="ECO:0007669"/>
    <property type="project" value="InterPro"/>
</dbReference>
<comment type="cofactor">
    <cofactor evidence="1">
        <name>heme</name>
        <dbReference type="ChEBI" id="CHEBI:30413"/>
    </cofactor>
</comment>
<dbReference type="AlphaFoldDB" id="A0A8H3EWH6"/>
<dbReference type="SUPFAM" id="SSF48264">
    <property type="entry name" value="Cytochrome P450"/>
    <property type="match status" value="1"/>
</dbReference>
<evidence type="ECO:0000256" key="2">
    <source>
        <dbReference type="ARBA" id="ARBA00010617"/>
    </source>
</evidence>
<dbReference type="InterPro" id="IPR001128">
    <property type="entry name" value="Cyt_P450"/>
</dbReference>
<evidence type="ECO:0000256" key="5">
    <source>
        <dbReference type="ARBA" id="ARBA00023004"/>
    </source>
</evidence>
<dbReference type="GO" id="GO:0020037">
    <property type="term" value="F:heme binding"/>
    <property type="evidence" value="ECO:0007669"/>
    <property type="project" value="InterPro"/>
</dbReference>
<dbReference type="PANTHER" id="PTHR24305">
    <property type="entry name" value="CYTOCHROME P450"/>
    <property type="match status" value="1"/>
</dbReference>
<reference evidence="7" key="1">
    <citation type="submission" date="2021-03" db="EMBL/GenBank/DDBJ databases">
        <authorList>
            <person name="Tagirdzhanova G."/>
        </authorList>
    </citation>
    <scope>NUCLEOTIDE SEQUENCE</scope>
</reference>